<feature type="zinc finger region" description="dksA C4-type" evidence="4">
    <location>
        <begin position="95"/>
        <end position="119"/>
    </location>
</feature>
<gene>
    <name evidence="6" type="ORF">J2Z43_001148</name>
</gene>
<accession>A0ABS4EA23</accession>
<dbReference type="Pfam" id="PF01258">
    <property type="entry name" value="zf-dskA_traR"/>
    <property type="match status" value="1"/>
</dbReference>
<evidence type="ECO:0000256" key="1">
    <source>
        <dbReference type="ARBA" id="ARBA00022723"/>
    </source>
</evidence>
<dbReference type="PANTHER" id="PTHR33823:SF4">
    <property type="entry name" value="GENERAL STRESS PROTEIN 16O"/>
    <property type="match status" value="1"/>
</dbReference>
<dbReference type="InterPro" id="IPR020458">
    <property type="entry name" value="Znf_DskA_TraR_CS"/>
</dbReference>
<reference evidence="6 7" key="1">
    <citation type="submission" date="2021-03" db="EMBL/GenBank/DDBJ databases">
        <title>Genomic Encyclopedia of Type Strains, Phase IV (KMG-IV): sequencing the most valuable type-strain genomes for metagenomic binning, comparative biology and taxonomic classification.</title>
        <authorList>
            <person name="Goeker M."/>
        </authorList>
    </citation>
    <scope>NUCLEOTIDE SEQUENCE [LARGE SCALE GENOMIC DNA]</scope>
    <source>
        <strain evidence="6 7">DSM 1289</strain>
    </source>
</reference>
<keyword evidence="2" id="KW-0863">Zinc-finger</keyword>
<dbReference type="RefSeq" id="WP_209456220.1">
    <property type="nucleotide sequence ID" value="NZ_BAAACS010000013.1"/>
</dbReference>
<dbReference type="InterPro" id="IPR000962">
    <property type="entry name" value="Znf_DskA_TraR"/>
</dbReference>
<keyword evidence="7" id="KW-1185">Reference proteome</keyword>
<keyword evidence="1" id="KW-0479">Metal-binding</keyword>
<dbReference type="PROSITE" id="PS01102">
    <property type="entry name" value="ZF_DKSA_1"/>
    <property type="match status" value="1"/>
</dbReference>
<evidence type="ECO:0000256" key="4">
    <source>
        <dbReference type="PROSITE-ProRule" id="PRU00510"/>
    </source>
</evidence>
<dbReference type="EMBL" id="JAGGJX010000001">
    <property type="protein sequence ID" value="MBP1854758.1"/>
    <property type="molecule type" value="Genomic_DNA"/>
</dbReference>
<evidence type="ECO:0000256" key="3">
    <source>
        <dbReference type="ARBA" id="ARBA00022833"/>
    </source>
</evidence>
<dbReference type="Proteomes" id="UP000767291">
    <property type="component" value="Unassembled WGS sequence"/>
</dbReference>
<evidence type="ECO:0000256" key="2">
    <source>
        <dbReference type="ARBA" id="ARBA00022771"/>
    </source>
</evidence>
<evidence type="ECO:0000259" key="5">
    <source>
        <dbReference type="Pfam" id="PF01258"/>
    </source>
</evidence>
<dbReference type="SUPFAM" id="SSF57716">
    <property type="entry name" value="Glucocorticoid receptor-like (DNA-binding domain)"/>
    <property type="match status" value="1"/>
</dbReference>
<keyword evidence="3" id="KW-0862">Zinc</keyword>
<organism evidence="6 7">
    <name type="scientific">Metaclostridioides mangenotii</name>
    <dbReference type="NCBI Taxonomy" id="1540"/>
    <lineage>
        <taxon>Bacteria</taxon>
        <taxon>Bacillati</taxon>
        <taxon>Bacillota</taxon>
        <taxon>Clostridia</taxon>
        <taxon>Peptostreptococcales</taxon>
        <taxon>Peptostreptococcaceae</taxon>
        <taxon>Metaclostridioides</taxon>
    </lineage>
</organism>
<protein>
    <submittedName>
        <fullName evidence="6">RNA polymerase-binding transcription factor DksA</fullName>
    </submittedName>
</protein>
<evidence type="ECO:0000313" key="7">
    <source>
        <dbReference type="Proteomes" id="UP000767291"/>
    </source>
</evidence>
<dbReference type="InterPro" id="IPR037187">
    <property type="entry name" value="DnaK_N"/>
</dbReference>
<proteinExistence type="predicted"/>
<dbReference type="PROSITE" id="PS51128">
    <property type="entry name" value="ZF_DKSA_2"/>
    <property type="match status" value="1"/>
</dbReference>
<feature type="domain" description="Zinc finger DksA/TraR C4-type" evidence="5">
    <location>
        <begin position="90"/>
        <end position="121"/>
    </location>
</feature>
<dbReference type="Gene3D" id="1.20.120.910">
    <property type="entry name" value="DksA, coiled-coil domain"/>
    <property type="match status" value="1"/>
</dbReference>
<dbReference type="SUPFAM" id="SSF109635">
    <property type="entry name" value="DnaK suppressor protein DksA, alpha-hairpin domain"/>
    <property type="match status" value="1"/>
</dbReference>
<evidence type="ECO:0000313" key="6">
    <source>
        <dbReference type="EMBL" id="MBP1854758.1"/>
    </source>
</evidence>
<comment type="caution">
    <text evidence="6">The sequence shown here is derived from an EMBL/GenBank/DDBJ whole genome shotgun (WGS) entry which is preliminary data.</text>
</comment>
<sequence>MDFNKYKEELLKEKDKLNKLIGKMEDNTVFGDTTKHTSEKYTSGELSSYDNHIGDIGTDVFMQDMQNSLITHEEGRLYQVDKALDRIDEGTYGTCEECKSSIENDRLDIIPETNLCNKCAKEMDNFPDDRRDLDRNLINKKQHFYSEYLTDLTDLNKNNDLED</sequence>
<dbReference type="PANTHER" id="PTHR33823">
    <property type="entry name" value="RNA POLYMERASE-BINDING TRANSCRIPTION FACTOR DKSA-RELATED"/>
    <property type="match status" value="1"/>
</dbReference>
<name>A0ABS4EA23_9FIRM</name>